<proteinExistence type="predicted"/>
<evidence type="ECO:0000313" key="2">
    <source>
        <dbReference type="Proteomes" id="UP000094936"/>
    </source>
</evidence>
<gene>
    <name evidence="1" type="ORF">A8L45_05870</name>
</gene>
<name>A0A1C3EMM9_9GAMM</name>
<sequence length="1785" mass="198867">MQRSNLLLMNFFVTLNLLIYLLSHSSKAEEISYKKNILHSDTKVIKKLEATTDNPDEQKYIFAGPFDSSGNSGSDQLPEIPAIYRNVSGIISAEFSRPHLPVARMSRDGRIAIIATKAYAVKPTAVKASIVDQPRGAIADFVDFEQGKPLPYKVVETSICEPAEGHPVSGRKNPYTCGSGGNDDCYDLHIVTQRPRSASEPNLISFHSVPMTFQVENPKTKDARIVKITRGDSTVRDSYLTHVTVEPMTPADGRLLVTRSELQTLTWFNENTGQFVKGKNVDIVYSYIEEPHQPCDASQWKEFKPLSHAPYDERLNKRYKFAAFPFRDASGRVIPDGDDMQGSYPWLDKDAINVTMMMGTERLHELDVNGKVISQRYPARCVVPGCTERQLADFEDRFNYTGMALFGGWTQGKVVLLDGILNESDYKIGIDDSNHNYVSLYRPASGLYGNESGEVHVGGVREVPSFPAETFGFKPVHSGRPDGYFFATFFDSIENRFNFWQPLRPVTPKDVSWLSSTGRHTDELAFDDYLNPHAFIVSNMVGLMDRVDIDPRSARFTADYKDGWSVGELAFTQEVRLQNSATTLPEYWHVPVSGELHNGRLEPVALGGVRGRGVWFNGTDTYISYKIKEQPRRVDAFHWYVGVFLDPRTKVQHSEQALIEFPDGSVISIFDQQEIRYREPQGNVKHKFALPRPLESTQWSHIGMSIGPGGYRIQLLLNGLLYDDYVSDTPLFQMVPGKLRVGYAKNGLDENEAVGSFHGWVDEFKVFARRFTPEVACNHAHGTLIGLPANYSGPWKATAADYPASTHRVMDGEMRMRGEETYPSYACYLDNSWDYAAHMMNLPEGTIGLREAVNFPEGPVYYDQPRPDSVFNSFCLDCHHKQAPIGLSLNALRFDPNLLAQDDPRRQPMQPPALIRGNLPEGWLNNGYHRQLEQQGIPIDSFILPSAKNTISSISGFTLVDADTGYDIMPLVDGMTIDRSLLPTPRVNIRALTSSLTRLVEFDFDGEQFTADSAPFAIFGTEDDNYLGQPLPTGFHVLSAKVADSLTEFDDKLNEISFTVIGELANPETGVDPVYVELPEAENVVETFALRLSDVFESFIPTITDTLLDRFVTSAKAWIEELIERFIDFLEFENRDESGLSISIRQAVKYDDEIFISGVVTGPHTGNMMINGESAQLENGRFDFKTARHKIDTGSVSDEAQQIQPSLAYDLEVESANGGSYQTTILFENQVIKKGAAFRLDNESELFTRLADSIAGKAIPQVVSGLNNLQLVNVDTQIFELRADISSISANSGDVVLATGALSKESINLRAEAKINDLILNGQITQRFCIPWFWGNPPCWQSTSVLRMETVMHSPINIQIIEGRKNREIVEIKSVSGSVYFSDSTLSVLGLPEWMLSPLAGVIEWLIREPAQGLVGGLVTAQAEQAVEEQISPILAKVTSSQESIAGYPSHETEVNALFGPLLLVSQYTPKGVSLSFEPERLETTGSSLIAEFNPRLLSSTYDQQVLFGYRADVSKGASESAPAVIDNLETVNNRDALVYIKGQQVNQFLSGLTQEGLIDHRYQAQISDILRIENLMDTFIEQEKTSSQSSGSMAGIEDQSEAVNQVSEILHEHILKMQTEINGLGQPVVIDAEVISSPYLLMPEGDEVMRIAFDNVLITLGLDQGELKGDKELFSVSVDMQAAIDLKYAGEQELPTLSISDLTYNVIEQTNYSSDIPPIVVDKVSQKLLSKVPEELINNIKDELRLPTKLLMSQSDDLRGINGNWFRPTPESTDVAIAFDFIFD</sequence>
<evidence type="ECO:0000313" key="1">
    <source>
        <dbReference type="EMBL" id="ODA34497.1"/>
    </source>
</evidence>
<dbReference type="STRING" id="1080227.A8L45_05870"/>
<reference evidence="1 2" key="1">
    <citation type="submission" date="2016-05" db="EMBL/GenBank/DDBJ databases">
        <title>Genomic Taxonomy of the Vibrionaceae.</title>
        <authorList>
            <person name="Gomez-Gil B."/>
            <person name="Enciso-Ibarra J."/>
        </authorList>
    </citation>
    <scope>NUCLEOTIDE SEQUENCE [LARGE SCALE GENOMIC DNA]</scope>
    <source>
        <strain evidence="1 2">CAIM 1920</strain>
    </source>
</reference>
<dbReference type="Proteomes" id="UP000094936">
    <property type="component" value="Unassembled WGS sequence"/>
</dbReference>
<dbReference type="OrthoDB" id="5523678at2"/>
<dbReference type="RefSeq" id="WP_068900191.1">
    <property type="nucleotide sequence ID" value="NZ_JBHUIF010000015.1"/>
</dbReference>
<dbReference type="SUPFAM" id="SSF49899">
    <property type="entry name" value="Concanavalin A-like lectins/glucanases"/>
    <property type="match status" value="1"/>
</dbReference>
<accession>A0A1C3EMM9</accession>
<evidence type="ECO:0008006" key="3">
    <source>
        <dbReference type="Google" id="ProtNLM"/>
    </source>
</evidence>
<protein>
    <recommendedName>
        <fullName evidence="3">LamG-like jellyroll fold domain-containing protein</fullName>
    </recommendedName>
</protein>
<keyword evidence="2" id="KW-1185">Reference proteome</keyword>
<organism evidence="1 2">
    <name type="scientific">Veronia pacifica</name>
    <dbReference type="NCBI Taxonomy" id="1080227"/>
    <lineage>
        <taxon>Bacteria</taxon>
        <taxon>Pseudomonadati</taxon>
        <taxon>Pseudomonadota</taxon>
        <taxon>Gammaproteobacteria</taxon>
        <taxon>Vibrionales</taxon>
        <taxon>Vibrionaceae</taxon>
        <taxon>Veronia</taxon>
    </lineage>
</organism>
<dbReference type="InterPro" id="IPR013320">
    <property type="entry name" value="ConA-like_dom_sf"/>
</dbReference>
<comment type="caution">
    <text evidence="1">The sequence shown here is derived from an EMBL/GenBank/DDBJ whole genome shotgun (WGS) entry which is preliminary data.</text>
</comment>
<dbReference type="EMBL" id="LYBM01000007">
    <property type="protein sequence ID" value="ODA34497.1"/>
    <property type="molecule type" value="Genomic_DNA"/>
</dbReference>